<keyword evidence="1" id="KW-0732">Signal</keyword>
<dbReference type="EMBL" id="BAAAFA010000010">
    <property type="protein sequence ID" value="GAA0821404.1"/>
    <property type="molecule type" value="Genomic_DNA"/>
</dbReference>
<feature type="signal peptide" evidence="1">
    <location>
        <begin position="1"/>
        <end position="24"/>
    </location>
</feature>
<proteinExistence type="predicted"/>
<evidence type="ECO:0000256" key="1">
    <source>
        <dbReference type="SAM" id="SignalP"/>
    </source>
</evidence>
<gene>
    <name evidence="2" type="ORF">GCM10009111_28340</name>
</gene>
<evidence type="ECO:0000313" key="2">
    <source>
        <dbReference type="EMBL" id="GAA0821404.1"/>
    </source>
</evidence>
<protein>
    <submittedName>
        <fullName evidence="2">Uncharacterized protein</fullName>
    </submittedName>
</protein>
<feature type="chain" id="PRO_5045432167" evidence="1">
    <location>
        <begin position="25"/>
        <end position="150"/>
    </location>
</feature>
<keyword evidence="3" id="KW-1185">Reference proteome</keyword>
<organism evidence="2 3">
    <name type="scientific">Colwellia asteriadis</name>
    <dbReference type="NCBI Taxonomy" id="517723"/>
    <lineage>
        <taxon>Bacteria</taxon>
        <taxon>Pseudomonadati</taxon>
        <taxon>Pseudomonadota</taxon>
        <taxon>Gammaproteobacteria</taxon>
        <taxon>Alteromonadales</taxon>
        <taxon>Colwelliaceae</taxon>
        <taxon>Colwellia</taxon>
    </lineage>
</organism>
<evidence type="ECO:0000313" key="3">
    <source>
        <dbReference type="Proteomes" id="UP001500021"/>
    </source>
</evidence>
<name>A0ABN1LA62_9GAMM</name>
<dbReference type="Proteomes" id="UP001500021">
    <property type="component" value="Unassembled WGS sequence"/>
</dbReference>
<comment type="caution">
    <text evidence="2">The sequence shown here is derived from an EMBL/GenBank/DDBJ whole genome shotgun (WGS) entry which is preliminary data.</text>
</comment>
<dbReference type="RefSeq" id="WP_343818295.1">
    <property type="nucleotide sequence ID" value="NZ_BAAAFA010000010.1"/>
</dbReference>
<sequence length="150" mass="16377">MKRTTTVIMLIASLCFVPLASANAQNSVNNLGTCMIDSLNGKERKQLAQWIFFAMAAHPEIKTYSNVSTKDLADSDEKIGGLITRLLTVNCPEQLKLANAADPLALQKSFELVGQVAMQELMTNAQVMSALTGYTQHTDIEKINQALMSN</sequence>
<reference evidence="2 3" key="1">
    <citation type="journal article" date="2019" name="Int. J. Syst. Evol. Microbiol.">
        <title>The Global Catalogue of Microorganisms (GCM) 10K type strain sequencing project: providing services to taxonomists for standard genome sequencing and annotation.</title>
        <authorList>
            <consortium name="The Broad Institute Genomics Platform"/>
            <consortium name="The Broad Institute Genome Sequencing Center for Infectious Disease"/>
            <person name="Wu L."/>
            <person name="Ma J."/>
        </authorList>
    </citation>
    <scope>NUCLEOTIDE SEQUENCE [LARGE SCALE GENOMIC DNA]</scope>
    <source>
        <strain evidence="2 3">JCM 15608</strain>
    </source>
</reference>
<accession>A0ABN1LA62</accession>